<gene>
    <name evidence="2" type="ORF">ANN_13205</name>
</gene>
<accession>A0ABQ8TKU5</accession>
<comment type="caution">
    <text evidence="2">The sequence shown here is derived from an EMBL/GenBank/DDBJ whole genome shotgun (WGS) entry which is preliminary data.</text>
</comment>
<feature type="domain" description="Tc1-like transposase DDE" evidence="1">
    <location>
        <begin position="81"/>
        <end position="133"/>
    </location>
</feature>
<sequence>MAGLCEGGNEPAGSLKAICYATGMERQVSIVEDLAKAVNVKQALRTTYIVLSALRQHTKTARDLQNHLYIASGIRVSDQTDKARAHTAAVTRDFLRENEIEVMEWPAISPDLNPIELLWALLDRKVRNRHQAPQTLQELGDALKEE</sequence>
<proteinExistence type="predicted"/>
<reference evidence="2 3" key="1">
    <citation type="journal article" date="2022" name="Allergy">
        <title>Genome assembly and annotation of Periplaneta americana reveal a comprehensive cockroach allergen profile.</title>
        <authorList>
            <person name="Wang L."/>
            <person name="Xiong Q."/>
            <person name="Saelim N."/>
            <person name="Wang L."/>
            <person name="Nong W."/>
            <person name="Wan A.T."/>
            <person name="Shi M."/>
            <person name="Liu X."/>
            <person name="Cao Q."/>
            <person name="Hui J.H.L."/>
            <person name="Sookrung N."/>
            <person name="Leung T.F."/>
            <person name="Tungtrongchitr A."/>
            <person name="Tsui S.K.W."/>
        </authorList>
    </citation>
    <scope>NUCLEOTIDE SEQUENCE [LARGE SCALE GENOMIC DNA]</scope>
    <source>
        <strain evidence="2">PWHHKU_190912</strain>
    </source>
</reference>
<dbReference type="EMBL" id="JAJSOF020000009">
    <property type="protein sequence ID" value="KAJ4446509.1"/>
    <property type="molecule type" value="Genomic_DNA"/>
</dbReference>
<evidence type="ECO:0000313" key="3">
    <source>
        <dbReference type="Proteomes" id="UP001148838"/>
    </source>
</evidence>
<dbReference type="InterPro" id="IPR036397">
    <property type="entry name" value="RNaseH_sf"/>
</dbReference>
<protein>
    <recommendedName>
        <fullName evidence="1">Tc1-like transposase DDE domain-containing protein</fullName>
    </recommendedName>
</protein>
<evidence type="ECO:0000259" key="1">
    <source>
        <dbReference type="Pfam" id="PF13358"/>
    </source>
</evidence>
<name>A0ABQ8TKU5_PERAM</name>
<dbReference type="Gene3D" id="3.30.420.10">
    <property type="entry name" value="Ribonuclease H-like superfamily/Ribonuclease H"/>
    <property type="match status" value="1"/>
</dbReference>
<dbReference type="Proteomes" id="UP001148838">
    <property type="component" value="Unassembled WGS sequence"/>
</dbReference>
<organism evidence="2 3">
    <name type="scientific">Periplaneta americana</name>
    <name type="common">American cockroach</name>
    <name type="synonym">Blatta americana</name>
    <dbReference type="NCBI Taxonomy" id="6978"/>
    <lineage>
        <taxon>Eukaryota</taxon>
        <taxon>Metazoa</taxon>
        <taxon>Ecdysozoa</taxon>
        <taxon>Arthropoda</taxon>
        <taxon>Hexapoda</taxon>
        <taxon>Insecta</taxon>
        <taxon>Pterygota</taxon>
        <taxon>Neoptera</taxon>
        <taxon>Polyneoptera</taxon>
        <taxon>Dictyoptera</taxon>
        <taxon>Blattodea</taxon>
        <taxon>Blattoidea</taxon>
        <taxon>Blattidae</taxon>
        <taxon>Blattinae</taxon>
        <taxon>Periplaneta</taxon>
    </lineage>
</organism>
<evidence type="ECO:0000313" key="2">
    <source>
        <dbReference type="EMBL" id="KAJ4446509.1"/>
    </source>
</evidence>
<dbReference type="InterPro" id="IPR038717">
    <property type="entry name" value="Tc1-like_DDE_dom"/>
</dbReference>
<dbReference type="Pfam" id="PF13358">
    <property type="entry name" value="DDE_3"/>
    <property type="match status" value="1"/>
</dbReference>
<keyword evidence="3" id="KW-1185">Reference proteome</keyword>